<proteinExistence type="predicted"/>
<evidence type="ECO:0000256" key="1">
    <source>
        <dbReference type="ARBA" id="ARBA00022692"/>
    </source>
</evidence>
<evidence type="ECO:0000313" key="6">
    <source>
        <dbReference type="Proteomes" id="UP000186922"/>
    </source>
</evidence>
<feature type="transmembrane region" description="Helical" evidence="4">
    <location>
        <begin position="12"/>
        <end position="29"/>
    </location>
</feature>
<dbReference type="InterPro" id="IPR036640">
    <property type="entry name" value="ABC1_TM_sf"/>
</dbReference>
<keyword evidence="2 4" id="KW-1133">Transmembrane helix</keyword>
<feature type="transmembrane region" description="Helical" evidence="4">
    <location>
        <begin position="41"/>
        <end position="58"/>
    </location>
</feature>
<dbReference type="EMBL" id="BDGG01000007">
    <property type="protein sequence ID" value="GAV01432.1"/>
    <property type="molecule type" value="Genomic_DNA"/>
</dbReference>
<dbReference type="AlphaFoldDB" id="A0A1D1VII9"/>
<accession>A0A1D1VII9</accession>
<dbReference type="GO" id="GO:0005524">
    <property type="term" value="F:ATP binding"/>
    <property type="evidence" value="ECO:0007669"/>
    <property type="project" value="InterPro"/>
</dbReference>
<evidence type="ECO:0000256" key="4">
    <source>
        <dbReference type="SAM" id="Phobius"/>
    </source>
</evidence>
<organism evidence="5 6">
    <name type="scientific">Ramazzottius varieornatus</name>
    <name type="common">Water bear</name>
    <name type="synonym">Tardigrade</name>
    <dbReference type="NCBI Taxonomy" id="947166"/>
    <lineage>
        <taxon>Eukaryota</taxon>
        <taxon>Metazoa</taxon>
        <taxon>Ecdysozoa</taxon>
        <taxon>Tardigrada</taxon>
        <taxon>Eutardigrada</taxon>
        <taxon>Parachela</taxon>
        <taxon>Hypsibioidea</taxon>
        <taxon>Ramazzottiidae</taxon>
        <taxon>Ramazzottius</taxon>
    </lineage>
</organism>
<sequence length="88" mass="9998">MTQKMDEVVLRFFYIGCLVLVSSFMQVGIGEPPDSPISSNSLFINLLMPKVACWTLACERQIHKMRKSFSIQFCDKKWLGSAVIKGDH</sequence>
<comment type="caution">
    <text evidence="5">The sequence shown here is derived from an EMBL/GenBank/DDBJ whole genome shotgun (WGS) entry which is preliminary data.</text>
</comment>
<gene>
    <name evidence="5" type="primary">RvY_12145-1</name>
    <name evidence="5" type="synonym">RvY_12145.1</name>
    <name evidence="5" type="ORF">RvY_12145</name>
</gene>
<dbReference type="Gene3D" id="1.20.1560.10">
    <property type="entry name" value="ABC transporter type 1, transmembrane domain"/>
    <property type="match status" value="1"/>
</dbReference>
<keyword evidence="3 4" id="KW-0472">Membrane</keyword>
<evidence type="ECO:0000256" key="2">
    <source>
        <dbReference type="ARBA" id="ARBA00022989"/>
    </source>
</evidence>
<protein>
    <submittedName>
        <fullName evidence="5">Uncharacterized protein</fullName>
    </submittedName>
</protein>
<keyword evidence="1 4" id="KW-0812">Transmembrane</keyword>
<dbReference type="GO" id="GO:0016020">
    <property type="term" value="C:membrane"/>
    <property type="evidence" value="ECO:0007669"/>
    <property type="project" value="InterPro"/>
</dbReference>
<name>A0A1D1VII9_RAMVA</name>
<keyword evidence="6" id="KW-1185">Reference proteome</keyword>
<dbReference type="Proteomes" id="UP000186922">
    <property type="component" value="Unassembled WGS sequence"/>
</dbReference>
<evidence type="ECO:0000256" key="3">
    <source>
        <dbReference type="ARBA" id="ARBA00023136"/>
    </source>
</evidence>
<evidence type="ECO:0000313" key="5">
    <source>
        <dbReference type="EMBL" id="GAV01432.1"/>
    </source>
</evidence>
<reference evidence="5 6" key="1">
    <citation type="journal article" date="2016" name="Nat. Commun.">
        <title>Extremotolerant tardigrade genome and improved radiotolerance of human cultured cells by tardigrade-unique protein.</title>
        <authorList>
            <person name="Hashimoto T."/>
            <person name="Horikawa D.D."/>
            <person name="Saito Y."/>
            <person name="Kuwahara H."/>
            <person name="Kozuka-Hata H."/>
            <person name="Shin-I T."/>
            <person name="Minakuchi Y."/>
            <person name="Ohishi K."/>
            <person name="Motoyama A."/>
            <person name="Aizu T."/>
            <person name="Enomoto A."/>
            <person name="Kondo K."/>
            <person name="Tanaka S."/>
            <person name="Hara Y."/>
            <person name="Koshikawa S."/>
            <person name="Sagara H."/>
            <person name="Miura T."/>
            <person name="Yokobori S."/>
            <person name="Miyagawa K."/>
            <person name="Suzuki Y."/>
            <person name="Kubo T."/>
            <person name="Oyama M."/>
            <person name="Kohara Y."/>
            <person name="Fujiyama A."/>
            <person name="Arakawa K."/>
            <person name="Katayama T."/>
            <person name="Toyoda A."/>
            <person name="Kunieda T."/>
        </authorList>
    </citation>
    <scope>NUCLEOTIDE SEQUENCE [LARGE SCALE GENOMIC DNA]</scope>
    <source>
        <strain evidence="5 6">YOKOZUNA-1</strain>
    </source>
</reference>